<comment type="caution">
    <text evidence="13">The sequence shown here is derived from an EMBL/GenBank/DDBJ whole genome shotgun (WGS) entry which is preliminary data.</text>
</comment>
<evidence type="ECO:0000256" key="7">
    <source>
        <dbReference type="ARBA" id="ARBA00023065"/>
    </source>
</evidence>
<evidence type="ECO:0000256" key="4">
    <source>
        <dbReference type="ARBA" id="ARBA00022452"/>
    </source>
</evidence>
<dbReference type="AlphaFoldDB" id="A0A7W9WS14"/>
<dbReference type="PANTHER" id="PTHR34501">
    <property type="entry name" value="PROTEIN YDDL-RELATED"/>
    <property type="match status" value="1"/>
</dbReference>
<feature type="domain" description="Porin" evidence="12">
    <location>
        <begin position="10"/>
        <end position="352"/>
    </location>
</feature>
<comment type="subunit">
    <text evidence="2">Homotrimer.</text>
</comment>
<feature type="signal peptide" evidence="11">
    <location>
        <begin position="1"/>
        <end position="20"/>
    </location>
</feature>
<dbReference type="GO" id="GO:0046930">
    <property type="term" value="C:pore complex"/>
    <property type="evidence" value="ECO:0007669"/>
    <property type="project" value="UniProtKB-KW"/>
</dbReference>
<keyword evidence="4" id="KW-1134">Transmembrane beta strand</keyword>
<accession>A0A7W9WS14</accession>
<proteinExistence type="predicted"/>
<evidence type="ECO:0000256" key="11">
    <source>
        <dbReference type="SAM" id="SignalP"/>
    </source>
</evidence>
<evidence type="ECO:0000256" key="8">
    <source>
        <dbReference type="ARBA" id="ARBA00023114"/>
    </source>
</evidence>
<evidence type="ECO:0000256" key="5">
    <source>
        <dbReference type="ARBA" id="ARBA00022692"/>
    </source>
</evidence>
<dbReference type="CDD" id="cd00342">
    <property type="entry name" value="gram_neg_porins"/>
    <property type="match status" value="1"/>
</dbReference>
<comment type="subcellular location">
    <subcellularLocation>
        <location evidence="1">Cell outer membrane</location>
        <topology evidence="1">Multi-pass membrane protein</topology>
    </subcellularLocation>
</comment>
<reference evidence="13 14" key="1">
    <citation type="submission" date="2020-08" db="EMBL/GenBank/DDBJ databases">
        <title>Above-ground endophytic microbial communities from plants in different locations in the United States.</title>
        <authorList>
            <person name="Frank C."/>
        </authorList>
    </citation>
    <scope>NUCLEOTIDE SEQUENCE [LARGE SCALE GENOMIC DNA]</scope>
    <source>
        <strain evidence="13 14">WP4_2_2</strain>
    </source>
</reference>
<evidence type="ECO:0000256" key="10">
    <source>
        <dbReference type="ARBA" id="ARBA00023237"/>
    </source>
</evidence>
<dbReference type="EMBL" id="JACHBW010000004">
    <property type="protein sequence ID" value="MBB6101831.1"/>
    <property type="molecule type" value="Genomic_DNA"/>
</dbReference>
<dbReference type="InterPro" id="IPR033900">
    <property type="entry name" value="Gram_neg_porin_domain"/>
</dbReference>
<dbReference type="InterPro" id="IPR001702">
    <property type="entry name" value="Porin_Gram-ve"/>
</dbReference>
<evidence type="ECO:0000256" key="6">
    <source>
        <dbReference type="ARBA" id="ARBA00022729"/>
    </source>
</evidence>
<evidence type="ECO:0000256" key="2">
    <source>
        <dbReference type="ARBA" id="ARBA00011233"/>
    </source>
</evidence>
<keyword evidence="6 11" id="KW-0732">Signal</keyword>
<evidence type="ECO:0000259" key="12">
    <source>
        <dbReference type="Pfam" id="PF13609"/>
    </source>
</evidence>
<keyword evidence="7" id="KW-0406">Ion transport</keyword>
<gene>
    <name evidence="13" type="ORF">F4827_001679</name>
</gene>
<keyword evidence="5" id="KW-0812">Transmembrane</keyword>
<organism evidence="13 14">
    <name type="scientific">Paraburkholderia bannensis</name>
    <dbReference type="NCBI Taxonomy" id="765414"/>
    <lineage>
        <taxon>Bacteria</taxon>
        <taxon>Pseudomonadati</taxon>
        <taxon>Pseudomonadota</taxon>
        <taxon>Betaproteobacteria</taxon>
        <taxon>Burkholderiales</taxon>
        <taxon>Burkholderiaceae</taxon>
        <taxon>Paraburkholderia</taxon>
    </lineage>
</organism>
<dbReference type="GO" id="GO:0009279">
    <property type="term" value="C:cell outer membrane"/>
    <property type="evidence" value="ECO:0007669"/>
    <property type="project" value="UniProtKB-SubCell"/>
</dbReference>
<evidence type="ECO:0000256" key="9">
    <source>
        <dbReference type="ARBA" id="ARBA00023136"/>
    </source>
</evidence>
<evidence type="ECO:0000313" key="13">
    <source>
        <dbReference type="EMBL" id="MBB6101831.1"/>
    </source>
</evidence>
<dbReference type="GO" id="GO:0034220">
    <property type="term" value="P:monoatomic ion transmembrane transport"/>
    <property type="evidence" value="ECO:0007669"/>
    <property type="project" value="InterPro"/>
</dbReference>
<dbReference type="Pfam" id="PF13609">
    <property type="entry name" value="Porin_4"/>
    <property type="match status" value="1"/>
</dbReference>
<evidence type="ECO:0000256" key="3">
    <source>
        <dbReference type="ARBA" id="ARBA00022448"/>
    </source>
</evidence>
<feature type="chain" id="PRO_5030511346" evidence="11">
    <location>
        <begin position="21"/>
        <end position="388"/>
    </location>
</feature>
<dbReference type="Gene3D" id="2.40.160.10">
    <property type="entry name" value="Porin"/>
    <property type="match status" value="1"/>
</dbReference>
<evidence type="ECO:0000313" key="14">
    <source>
        <dbReference type="Proteomes" id="UP000571554"/>
    </source>
</evidence>
<dbReference type="GO" id="GO:0015288">
    <property type="term" value="F:porin activity"/>
    <property type="evidence" value="ECO:0007669"/>
    <property type="project" value="UniProtKB-KW"/>
</dbReference>
<keyword evidence="10" id="KW-0998">Cell outer membrane</keyword>
<evidence type="ECO:0000256" key="1">
    <source>
        <dbReference type="ARBA" id="ARBA00004571"/>
    </source>
</evidence>
<dbReference type="PANTHER" id="PTHR34501:SF9">
    <property type="entry name" value="MAJOR OUTER MEMBRANE PROTEIN P.IA"/>
    <property type="match status" value="1"/>
</dbReference>
<keyword evidence="9" id="KW-0472">Membrane</keyword>
<keyword evidence="14" id="KW-1185">Reference proteome</keyword>
<dbReference type="Proteomes" id="UP000571554">
    <property type="component" value="Unassembled WGS sequence"/>
</dbReference>
<dbReference type="PRINTS" id="PR00182">
    <property type="entry name" value="ECOLNEIPORIN"/>
</dbReference>
<dbReference type="SUPFAM" id="SSF56935">
    <property type="entry name" value="Porins"/>
    <property type="match status" value="1"/>
</dbReference>
<keyword evidence="3" id="KW-0813">Transport</keyword>
<dbReference type="InterPro" id="IPR050298">
    <property type="entry name" value="Gram-neg_bact_OMP"/>
</dbReference>
<keyword evidence="8" id="KW-0626">Porin</keyword>
<dbReference type="RefSeq" id="WP_183723469.1">
    <property type="nucleotide sequence ID" value="NZ_JACHBW010000004.1"/>
</dbReference>
<sequence>MKNTLIIAGVLSAFAVSAHAQSSVTLYGSLDAGIVYANNAGGHAAWNQGSGAVSDTYFGLKGSEDLGGGLHAIFTLENGFNLNNGKQAESNTMFNRQAFVGLQSDRFGTLTLGRQYDSMVDFLSPLSEAGAGYGNNLSAHPFDNDNLDHSFSIKNSVKYTSVNYAGFKFGGLYGFSNDAGQFSNNRAWSVGASYNNGPLNAAASYLQMNTSVGQSNAASGAVNAGNSTNFNLTAQTQRTMGAGVNYTYGPATVGFVWTHTQYENLLAGSQNGSATNFTIPTGTNLHLDNFELNGRYALTPALSLDASYTFTDGKLKSSAGSTDPKWQTASLQADYSLSKRTDVYVEGIYQHASGSFGNGRANVAMINTLSPSTSQNQVAATVGLRHRF</sequence>
<protein>
    <submittedName>
        <fullName evidence="13">Putative porin</fullName>
    </submittedName>
</protein>
<name>A0A7W9WS14_9BURK</name>
<dbReference type="InterPro" id="IPR023614">
    <property type="entry name" value="Porin_dom_sf"/>
</dbReference>